<reference evidence="11" key="1">
    <citation type="journal article" date="2014" name="Int. J. Syst. Evol. Microbiol.">
        <title>Complete genome sequence of Corynebacterium casei LMG S-19264T (=DSM 44701T), isolated from a smear-ripened cheese.</title>
        <authorList>
            <consortium name="US DOE Joint Genome Institute (JGI-PGF)"/>
            <person name="Walter F."/>
            <person name="Albersmeier A."/>
            <person name="Kalinowski J."/>
            <person name="Ruckert C."/>
        </authorList>
    </citation>
    <scope>NUCLEOTIDE SEQUENCE</scope>
    <source>
        <strain evidence="11">KCTC 32437</strain>
    </source>
</reference>
<evidence type="ECO:0000256" key="7">
    <source>
        <dbReference type="ARBA" id="ARBA00040167"/>
    </source>
</evidence>
<evidence type="ECO:0000313" key="11">
    <source>
        <dbReference type="EMBL" id="GHA23588.1"/>
    </source>
</evidence>
<evidence type="ECO:0000256" key="1">
    <source>
        <dbReference type="ARBA" id="ARBA00004772"/>
    </source>
</evidence>
<comment type="function">
    <text evidence="6 9">Catalyzes cyclization of the linear tetrapyrrole, hydroxymethylbilane, to the macrocyclic uroporphyrinogen III.</text>
</comment>
<dbReference type="Proteomes" id="UP000646579">
    <property type="component" value="Unassembled WGS sequence"/>
</dbReference>
<evidence type="ECO:0000256" key="6">
    <source>
        <dbReference type="ARBA" id="ARBA00037589"/>
    </source>
</evidence>
<keyword evidence="5 9" id="KW-0627">Porphyrin biosynthesis</keyword>
<comment type="catalytic activity">
    <reaction evidence="8 9">
        <text>hydroxymethylbilane = uroporphyrinogen III + H2O</text>
        <dbReference type="Rhea" id="RHEA:18965"/>
        <dbReference type="ChEBI" id="CHEBI:15377"/>
        <dbReference type="ChEBI" id="CHEBI:57308"/>
        <dbReference type="ChEBI" id="CHEBI:57845"/>
        <dbReference type="EC" id="4.2.1.75"/>
    </reaction>
</comment>
<dbReference type="RefSeq" id="WP_189425435.1">
    <property type="nucleotide sequence ID" value="NZ_BMZE01000002.1"/>
</dbReference>
<evidence type="ECO:0000256" key="5">
    <source>
        <dbReference type="ARBA" id="ARBA00023244"/>
    </source>
</evidence>
<dbReference type="GO" id="GO:0004852">
    <property type="term" value="F:uroporphyrinogen-III synthase activity"/>
    <property type="evidence" value="ECO:0007669"/>
    <property type="project" value="UniProtKB-UniRule"/>
</dbReference>
<dbReference type="Gene3D" id="3.40.50.10090">
    <property type="match status" value="2"/>
</dbReference>
<accession>A0A918VTV5</accession>
<comment type="similarity">
    <text evidence="2 9">Belongs to the uroporphyrinogen-III synthase family.</text>
</comment>
<evidence type="ECO:0000256" key="9">
    <source>
        <dbReference type="RuleBase" id="RU366031"/>
    </source>
</evidence>
<dbReference type="InterPro" id="IPR036108">
    <property type="entry name" value="4pyrrol_syn_uPrphyn_synt_sf"/>
</dbReference>
<dbReference type="PANTHER" id="PTHR38042">
    <property type="entry name" value="UROPORPHYRINOGEN-III SYNTHASE, CHLOROPLASTIC"/>
    <property type="match status" value="1"/>
</dbReference>
<dbReference type="GO" id="GO:0006782">
    <property type="term" value="P:protoporphyrinogen IX biosynthetic process"/>
    <property type="evidence" value="ECO:0007669"/>
    <property type="project" value="UniProtKB-UniRule"/>
</dbReference>
<organism evidence="11 12">
    <name type="scientific">Devosia pacifica</name>
    <dbReference type="NCBI Taxonomy" id="1335967"/>
    <lineage>
        <taxon>Bacteria</taxon>
        <taxon>Pseudomonadati</taxon>
        <taxon>Pseudomonadota</taxon>
        <taxon>Alphaproteobacteria</taxon>
        <taxon>Hyphomicrobiales</taxon>
        <taxon>Devosiaceae</taxon>
        <taxon>Devosia</taxon>
    </lineage>
</organism>
<comment type="caution">
    <text evidence="11">The sequence shown here is derived from an EMBL/GenBank/DDBJ whole genome shotgun (WGS) entry which is preliminary data.</text>
</comment>
<evidence type="ECO:0000256" key="4">
    <source>
        <dbReference type="ARBA" id="ARBA00023239"/>
    </source>
</evidence>
<keyword evidence="4 9" id="KW-0456">Lyase</keyword>
<dbReference type="AlphaFoldDB" id="A0A918VTV5"/>
<name>A0A918VTV5_9HYPH</name>
<dbReference type="EC" id="4.2.1.75" evidence="3 9"/>
<keyword evidence="12" id="KW-1185">Reference proteome</keyword>
<dbReference type="InterPro" id="IPR039793">
    <property type="entry name" value="UROS/Hem4"/>
</dbReference>
<evidence type="ECO:0000256" key="3">
    <source>
        <dbReference type="ARBA" id="ARBA00013109"/>
    </source>
</evidence>
<proteinExistence type="inferred from homology"/>
<comment type="pathway">
    <text evidence="1 9">Porphyrin-containing compound metabolism; protoporphyrin-IX biosynthesis; coproporphyrinogen-III from 5-aminolevulinate: step 3/4.</text>
</comment>
<dbReference type="PANTHER" id="PTHR38042:SF1">
    <property type="entry name" value="UROPORPHYRINOGEN-III SYNTHASE, CHLOROPLASTIC"/>
    <property type="match status" value="1"/>
</dbReference>
<evidence type="ECO:0000259" key="10">
    <source>
        <dbReference type="Pfam" id="PF02602"/>
    </source>
</evidence>
<reference evidence="11" key="2">
    <citation type="submission" date="2020-09" db="EMBL/GenBank/DDBJ databases">
        <authorList>
            <person name="Sun Q."/>
            <person name="Kim S."/>
        </authorList>
    </citation>
    <scope>NUCLEOTIDE SEQUENCE</scope>
    <source>
        <strain evidence="11">KCTC 32437</strain>
    </source>
</reference>
<sequence length="245" mass="25969">MTVMLVTRPEPDARATASHLDALGIDALICPMLNCVTLNDAAIPDPKAYAGLALTSANGLRSLAEIADLSEFTHLPLYAVGNASAEEAASLGFINIHNAGGALAELAETIVHNAPGGRILHPAGVHRSGDLARSVAEHGVSVDTIAIYDMQPTQQLPTQILDQFESGSVAAILFYSQRTAATFIGCLGDRLEPRHRAAIEVLCLSEKVAEPLLNAHFTRISLADRPDEDAMMALALAFAREQNRA</sequence>
<dbReference type="CDD" id="cd06578">
    <property type="entry name" value="HemD"/>
    <property type="match status" value="1"/>
</dbReference>
<dbReference type="InterPro" id="IPR003754">
    <property type="entry name" value="4pyrrol_synth_uPrphyn_synth"/>
</dbReference>
<dbReference type="Pfam" id="PF02602">
    <property type="entry name" value="HEM4"/>
    <property type="match status" value="1"/>
</dbReference>
<gene>
    <name evidence="11" type="ORF">GCM10007989_18840</name>
</gene>
<evidence type="ECO:0000256" key="8">
    <source>
        <dbReference type="ARBA" id="ARBA00048617"/>
    </source>
</evidence>
<feature type="domain" description="Tetrapyrrole biosynthesis uroporphyrinogen III synthase" evidence="10">
    <location>
        <begin position="16"/>
        <end position="232"/>
    </location>
</feature>
<evidence type="ECO:0000256" key="2">
    <source>
        <dbReference type="ARBA" id="ARBA00008133"/>
    </source>
</evidence>
<dbReference type="GO" id="GO:0006780">
    <property type="term" value="P:uroporphyrinogen III biosynthetic process"/>
    <property type="evidence" value="ECO:0007669"/>
    <property type="project" value="UniProtKB-UniRule"/>
</dbReference>
<dbReference type="EMBL" id="BMZE01000002">
    <property type="protein sequence ID" value="GHA23588.1"/>
    <property type="molecule type" value="Genomic_DNA"/>
</dbReference>
<evidence type="ECO:0000313" key="12">
    <source>
        <dbReference type="Proteomes" id="UP000646579"/>
    </source>
</evidence>
<dbReference type="SUPFAM" id="SSF69618">
    <property type="entry name" value="HemD-like"/>
    <property type="match status" value="1"/>
</dbReference>
<protein>
    <recommendedName>
        <fullName evidence="7 9">Uroporphyrinogen-III synthase</fullName>
        <ecNumber evidence="3 9">4.2.1.75</ecNumber>
    </recommendedName>
</protein>